<keyword evidence="7" id="KW-1185">Reference proteome</keyword>
<name>A0ABT2UJ29_9BACL</name>
<evidence type="ECO:0000256" key="4">
    <source>
        <dbReference type="ARBA" id="ARBA00023163"/>
    </source>
</evidence>
<dbReference type="RefSeq" id="WP_262685745.1">
    <property type="nucleotide sequence ID" value="NZ_JAOQIO010000084.1"/>
</dbReference>
<dbReference type="Pfam" id="PF00126">
    <property type="entry name" value="HTH_1"/>
    <property type="match status" value="1"/>
</dbReference>
<evidence type="ECO:0000256" key="1">
    <source>
        <dbReference type="ARBA" id="ARBA00009437"/>
    </source>
</evidence>
<reference evidence="6 7" key="1">
    <citation type="submission" date="2022-09" db="EMBL/GenBank/DDBJ databases">
        <authorList>
            <person name="Han X.L."/>
            <person name="Wang Q."/>
            <person name="Lu T."/>
        </authorList>
    </citation>
    <scope>NUCLEOTIDE SEQUENCE [LARGE SCALE GENOMIC DNA]</scope>
    <source>
        <strain evidence="6 7">WQ 127069</strain>
    </source>
</reference>
<dbReference type="InterPro" id="IPR036390">
    <property type="entry name" value="WH_DNA-bd_sf"/>
</dbReference>
<dbReference type="EMBL" id="JAOQIO010000084">
    <property type="protein sequence ID" value="MCU6794623.1"/>
    <property type="molecule type" value="Genomic_DNA"/>
</dbReference>
<evidence type="ECO:0000259" key="5">
    <source>
        <dbReference type="PROSITE" id="PS50931"/>
    </source>
</evidence>
<dbReference type="PRINTS" id="PR00039">
    <property type="entry name" value="HTHLYSR"/>
</dbReference>
<comment type="caution">
    <text evidence="6">The sequence shown here is derived from an EMBL/GenBank/DDBJ whole genome shotgun (WGS) entry which is preliminary data.</text>
</comment>
<dbReference type="InterPro" id="IPR005119">
    <property type="entry name" value="LysR_subst-bd"/>
</dbReference>
<comment type="similarity">
    <text evidence="1">Belongs to the LysR transcriptional regulatory family.</text>
</comment>
<dbReference type="SUPFAM" id="SSF53850">
    <property type="entry name" value="Periplasmic binding protein-like II"/>
    <property type="match status" value="1"/>
</dbReference>
<dbReference type="SUPFAM" id="SSF46785">
    <property type="entry name" value="Winged helix' DNA-binding domain"/>
    <property type="match status" value="1"/>
</dbReference>
<keyword evidence="3" id="KW-0238">DNA-binding</keyword>
<dbReference type="Gene3D" id="3.40.190.290">
    <property type="match status" value="1"/>
</dbReference>
<feature type="domain" description="HTH lysR-type" evidence="5">
    <location>
        <begin position="1"/>
        <end position="58"/>
    </location>
</feature>
<keyword evidence="4" id="KW-0804">Transcription</keyword>
<keyword evidence="2" id="KW-0805">Transcription regulation</keyword>
<dbReference type="PANTHER" id="PTHR30346:SF28">
    <property type="entry name" value="HTH-TYPE TRANSCRIPTIONAL REGULATOR CYNR"/>
    <property type="match status" value="1"/>
</dbReference>
<evidence type="ECO:0000313" key="6">
    <source>
        <dbReference type="EMBL" id="MCU6794623.1"/>
    </source>
</evidence>
<evidence type="ECO:0000256" key="2">
    <source>
        <dbReference type="ARBA" id="ARBA00023015"/>
    </source>
</evidence>
<dbReference type="Proteomes" id="UP001652445">
    <property type="component" value="Unassembled WGS sequence"/>
</dbReference>
<dbReference type="PANTHER" id="PTHR30346">
    <property type="entry name" value="TRANSCRIPTIONAL DUAL REGULATOR HCAR-RELATED"/>
    <property type="match status" value="1"/>
</dbReference>
<dbReference type="PROSITE" id="PS50931">
    <property type="entry name" value="HTH_LYSR"/>
    <property type="match status" value="1"/>
</dbReference>
<dbReference type="InterPro" id="IPR000847">
    <property type="entry name" value="LysR_HTH_N"/>
</dbReference>
<sequence>MDLLQLKYFQTVAKYEHLSRAAEELRIAQPSLSQTISRLEKSLGYQLFTRNGRKIELNECGKAYLRRIENVFMELNEGLREMEEISRKNNEKIAIAVTIPSILPDLIVGFKNLYPQVRFRQYQSSSALMGKQLESAEIDLGISTVELISENLQWIPLLREEVLLTVPPGHSLADRTSIRLNEVKSEPFIAMPAGHGFRDITEDFCREAGFTPFTAFEGDEAGITQKLVARGLGVAFYPSITSFNSASSDTVKLRIEEPSCFRTIGLLLNKKHYLTSTVHNFIDFVIDHFEQIKINHP</sequence>
<organism evidence="6 7">
    <name type="scientific">Paenibacillus baimaensis</name>
    <dbReference type="NCBI Taxonomy" id="2982185"/>
    <lineage>
        <taxon>Bacteria</taxon>
        <taxon>Bacillati</taxon>
        <taxon>Bacillota</taxon>
        <taxon>Bacilli</taxon>
        <taxon>Bacillales</taxon>
        <taxon>Paenibacillaceae</taxon>
        <taxon>Paenibacillus</taxon>
    </lineage>
</organism>
<gene>
    <name evidence="6" type="ORF">OB236_21165</name>
</gene>
<protein>
    <submittedName>
        <fullName evidence="6">LysR family transcriptional regulator</fullName>
    </submittedName>
</protein>
<evidence type="ECO:0000313" key="7">
    <source>
        <dbReference type="Proteomes" id="UP001652445"/>
    </source>
</evidence>
<accession>A0ABT2UJ29</accession>
<evidence type="ECO:0000256" key="3">
    <source>
        <dbReference type="ARBA" id="ARBA00023125"/>
    </source>
</evidence>
<dbReference type="Gene3D" id="1.10.10.10">
    <property type="entry name" value="Winged helix-like DNA-binding domain superfamily/Winged helix DNA-binding domain"/>
    <property type="match status" value="1"/>
</dbReference>
<proteinExistence type="inferred from homology"/>
<dbReference type="Pfam" id="PF03466">
    <property type="entry name" value="LysR_substrate"/>
    <property type="match status" value="1"/>
</dbReference>
<dbReference type="InterPro" id="IPR036388">
    <property type="entry name" value="WH-like_DNA-bd_sf"/>
</dbReference>